<dbReference type="InterPro" id="IPR038570">
    <property type="entry name" value="HicA_sf"/>
</dbReference>
<comment type="similarity">
    <text evidence="1">Belongs to the HicA mRNA interferase family.</text>
</comment>
<dbReference type="Pfam" id="PF07927">
    <property type="entry name" value="HicA_toxin"/>
    <property type="match status" value="1"/>
</dbReference>
<keyword evidence="2" id="KW-1277">Toxin-antitoxin system</keyword>
<dbReference type="Gene3D" id="3.30.920.30">
    <property type="entry name" value="Hypothetical protein"/>
    <property type="match status" value="1"/>
</dbReference>
<proteinExistence type="inferred from homology"/>
<keyword evidence="4" id="KW-0255">Endonuclease</keyword>
<organism evidence="8 9">
    <name type="scientific">Oerskovia merdavium</name>
    <dbReference type="NCBI Taxonomy" id="2762227"/>
    <lineage>
        <taxon>Bacteria</taxon>
        <taxon>Bacillati</taxon>
        <taxon>Actinomycetota</taxon>
        <taxon>Actinomycetes</taxon>
        <taxon>Micrococcales</taxon>
        <taxon>Cellulomonadaceae</taxon>
        <taxon>Oerskovia</taxon>
    </lineage>
</organism>
<dbReference type="SUPFAM" id="SSF54786">
    <property type="entry name" value="YcfA/nrd intein domain"/>
    <property type="match status" value="1"/>
</dbReference>
<evidence type="ECO:0000256" key="1">
    <source>
        <dbReference type="ARBA" id="ARBA00006620"/>
    </source>
</evidence>
<keyword evidence="7" id="KW-0346">Stress response</keyword>
<dbReference type="InterPro" id="IPR012933">
    <property type="entry name" value="HicA_mRNA_interferase"/>
</dbReference>
<evidence type="ECO:0000256" key="6">
    <source>
        <dbReference type="ARBA" id="ARBA00022884"/>
    </source>
</evidence>
<comment type="caution">
    <text evidence="8">The sequence shown here is derived from an EMBL/GenBank/DDBJ whole genome shotgun (WGS) entry which is preliminary data.</text>
</comment>
<evidence type="ECO:0000256" key="5">
    <source>
        <dbReference type="ARBA" id="ARBA00022801"/>
    </source>
</evidence>
<evidence type="ECO:0000256" key="2">
    <source>
        <dbReference type="ARBA" id="ARBA00022649"/>
    </source>
</evidence>
<dbReference type="EMBL" id="JACSQF010000004">
    <property type="protein sequence ID" value="MBD7980119.1"/>
    <property type="molecule type" value="Genomic_DNA"/>
</dbReference>
<name>A0ABR8TWZ0_9CELL</name>
<evidence type="ECO:0000313" key="8">
    <source>
        <dbReference type="EMBL" id="MBD7980119.1"/>
    </source>
</evidence>
<evidence type="ECO:0000256" key="3">
    <source>
        <dbReference type="ARBA" id="ARBA00022722"/>
    </source>
</evidence>
<sequence>MPKPQKYRDVIEALKANGWVLLRDGKGSHELWGLPDESQKASIPRHGEVSAGIVGQLIKKLDQAPQNWR</sequence>
<dbReference type="RefSeq" id="WP_191801660.1">
    <property type="nucleotide sequence ID" value="NZ_JACSQF010000004.1"/>
</dbReference>
<gene>
    <name evidence="8" type="ORF">H9641_05215</name>
</gene>
<reference evidence="8 9" key="1">
    <citation type="submission" date="2020-08" db="EMBL/GenBank/DDBJ databases">
        <title>A Genomic Blueprint of the Chicken Gut Microbiome.</title>
        <authorList>
            <person name="Gilroy R."/>
            <person name="Ravi A."/>
            <person name="Getino M."/>
            <person name="Pursley I."/>
            <person name="Horton D.L."/>
            <person name="Alikhan N.-F."/>
            <person name="Baker D."/>
            <person name="Gharbi K."/>
            <person name="Hall N."/>
            <person name="Watson M."/>
            <person name="Adriaenssens E.M."/>
            <person name="Foster-Nyarko E."/>
            <person name="Jarju S."/>
            <person name="Secka A."/>
            <person name="Antonio M."/>
            <person name="Oren A."/>
            <person name="Chaudhuri R."/>
            <person name="La Ragione R.M."/>
            <person name="Hildebrand F."/>
            <person name="Pallen M.J."/>
        </authorList>
    </citation>
    <scope>NUCLEOTIDE SEQUENCE [LARGE SCALE GENOMIC DNA]</scope>
    <source>
        <strain evidence="8 9">Sa2CUA9</strain>
    </source>
</reference>
<keyword evidence="5" id="KW-0378">Hydrolase</keyword>
<evidence type="ECO:0000256" key="4">
    <source>
        <dbReference type="ARBA" id="ARBA00022759"/>
    </source>
</evidence>
<keyword evidence="9" id="KW-1185">Reference proteome</keyword>
<keyword evidence="6" id="KW-0694">RNA-binding</keyword>
<protein>
    <submittedName>
        <fullName evidence="8">Type II toxin-antitoxin system HicA family toxin</fullName>
    </submittedName>
</protein>
<evidence type="ECO:0000313" key="9">
    <source>
        <dbReference type="Proteomes" id="UP000655570"/>
    </source>
</evidence>
<evidence type="ECO:0000256" key="7">
    <source>
        <dbReference type="ARBA" id="ARBA00023016"/>
    </source>
</evidence>
<keyword evidence="3" id="KW-0540">Nuclease</keyword>
<accession>A0ABR8TWZ0</accession>
<dbReference type="Proteomes" id="UP000655570">
    <property type="component" value="Unassembled WGS sequence"/>
</dbReference>